<dbReference type="Proteomes" id="UP000054485">
    <property type="component" value="Unassembled WGS sequence"/>
</dbReference>
<feature type="transmembrane region" description="Helical" evidence="2">
    <location>
        <begin position="36"/>
        <end position="54"/>
    </location>
</feature>
<reference evidence="4" key="2">
    <citation type="submission" date="2015-01" db="EMBL/GenBank/DDBJ databases">
        <title>Evolutionary Origins and Diversification of the Mycorrhizal Mutualists.</title>
        <authorList>
            <consortium name="DOE Joint Genome Institute"/>
            <consortium name="Mycorrhizal Genomics Consortium"/>
            <person name="Kohler A."/>
            <person name="Kuo A."/>
            <person name="Nagy L.G."/>
            <person name="Floudas D."/>
            <person name="Copeland A."/>
            <person name="Barry K.W."/>
            <person name="Cichocki N."/>
            <person name="Veneault-Fourrey C."/>
            <person name="LaButti K."/>
            <person name="Lindquist E.A."/>
            <person name="Lipzen A."/>
            <person name="Lundell T."/>
            <person name="Morin E."/>
            <person name="Murat C."/>
            <person name="Riley R."/>
            <person name="Ohm R."/>
            <person name="Sun H."/>
            <person name="Tunlid A."/>
            <person name="Henrissat B."/>
            <person name="Grigoriev I.V."/>
            <person name="Hibbett D.S."/>
            <person name="Martin F."/>
        </authorList>
    </citation>
    <scope>NUCLEOTIDE SEQUENCE [LARGE SCALE GENOMIC DNA]</scope>
    <source>
        <strain evidence="4">UH-Slu-Lm8-n1</strain>
    </source>
</reference>
<dbReference type="EMBL" id="KN835612">
    <property type="protein sequence ID" value="KIK35546.1"/>
    <property type="molecule type" value="Genomic_DNA"/>
</dbReference>
<keyword evidence="2" id="KW-1133">Transmembrane helix</keyword>
<sequence>MAYPSLALAVSTLALMTAFFIAGFTSDKLFVKIMTAGAYFTLIFLAVLAIYVFSAQLENDVSDSNNDPLRATECHDPPSPEPKVVRDSGVFHSIDDHR</sequence>
<keyword evidence="2" id="KW-0472">Membrane</keyword>
<feature type="compositionally biased region" description="Basic and acidic residues" evidence="1">
    <location>
        <begin position="70"/>
        <end position="86"/>
    </location>
</feature>
<feature type="transmembrane region" description="Helical" evidence="2">
    <location>
        <begin position="6"/>
        <end position="24"/>
    </location>
</feature>
<keyword evidence="4" id="KW-1185">Reference proteome</keyword>
<evidence type="ECO:0000313" key="4">
    <source>
        <dbReference type="Proteomes" id="UP000054485"/>
    </source>
</evidence>
<dbReference type="InParanoid" id="A0A0D0A1D5"/>
<dbReference type="HOGENOM" id="CLU_2335043_0_0_1"/>
<evidence type="ECO:0000313" key="3">
    <source>
        <dbReference type="EMBL" id="KIK35546.1"/>
    </source>
</evidence>
<accession>A0A0D0A1D5</accession>
<proteinExistence type="predicted"/>
<feature type="region of interest" description="Disordered" evidence="1">
    <location>
        <begin position="61"/>
        <end position="98"/>
    </location>
</feature>
<organism evidence="3 4">
    <name type="scientific">Suillus luteus UH-Slu-Lm8-n1</name>
    <dbReference type="NCBI Taxonomy" id="930992"/>
    <lineage>
        <taxon>Eukaryota</taxon>
        <taxon>Fungi</taxon>
        <taxon>Dikarya</taxon>
        <taxon>Basidiomycota</taxon>
        <taxon>Agaricomycotina</taxon>
        <taxon>Agaricomycetes</taxon>
        <taxon>Agaricomycetidae</taxon>
        <taxon>Boletales</taxon>
        <taxon>Suillineae</taxon>
        <taxon>Suillaceae</taxon>
        <taxon>Suillus</taxon>
    </lineage>
</organism>
<dbReference type="AlphaFoldDB" id="A0A0D0A1D5"/>
<evidence type="ECO:0000256" key="1">
    <source>
        <dbReference type="SAM" id="MobiDB-lite"/>
    </source>
</evidence>
<gene>
    <name evidence="3" type="ORF">CY34DRAFT_812037</name>
</gene>
<dbReference type="OrthoDB" id="2652447at2759"/>
<reference evidence="3 4" key="1">
    <citation type="submission" date="2014-04" db="EMBL/GenBank/DDBJ databases">
        <authorList>
            <consortium name="DOE Joint Genome Institute"/>
            <person name="Kuo A."/>
            <person name="Ruytinx J."/>
            <person name="Rineau F."/>
            <person name="Colpaert J."/>
            <person name="Kohler A."/>
            <person name="Nagy L.G."/>
            <person name="Floudas D."/>
            <person name="Copeland A."/>
            <person name="Barry K.W."/>
            <person name="Cichocki N."/>
            <person name="Veneault-Fourrey C."/>
            <person name="LaButti K."/>
            <person name="Lindquist E.A."/>
            <person name="Lipzen A."/>
            <person name="Lundell T."/>
            <person name="Morin E."/>
            <person name="Murat C."/>
            <person name="Sun H."/>
            <person name="Tunlid A."/>
            <person name="Henrissat B."/>
            <person name="Grigoriev I.V."/>
            <person name="Hibbett D.S."/>
            <person name="Martin F."/>
            <person name="Nordberg H.P."/>
            <person name="Cantor M.N."/>
            <person name="Hua S.X."/>
        </authorList>
    </citation>
    <scope>NUCLEOTIDE SEQUENCE [LARGE SCALE GENOMIC DNA]</scope>
    <source>
        <strain evidence="3 4">UH-Slu-Lm8-n1</strain>
    </source>
</reference>
<protein>
    <submittedName>
        <fullName evidence="3">Uncharacterized protein</fullName>
    </submittedName>
</protein>
<evidence type="ECO:0000256" key="2">
    <source>
        <dbReference type="SAM" id="Phobius"/>
    </source>
</evidence>
<keyword evidence="2" id="KW-0812">Transmembrane</keyword>
<name>A0A0D0A1D5_9AGAM</name>